<dbReference type="Proteomes" id="UP000007305">
    <property type="component" value="Chromosome 9"/>
</dbReference>
<feature type="compositionally biased region" description="Gly residues" evidence="1">
    <location>
        <begin position="124"/>
        <end position="137"/>
    </location>
</feature>
<reference evidence="3" key="4">
    <citation type="submission" date="2021-05" db="UniProtKB">
        <authorList>
            <consortium name="EnsemblPlants"/>
        </authorList>
    </citation>
    <scope>IDENTIFICATION</scope>
    <source>
        <strain evidence="3">cv. B73</strain>
    </source>
</reference>
<dbReference type="EnsemblPlants" id="Zm00001eb380010_T001">
    <property type="protein sequence ID" value="Zm00001eb380010_P001"/>
    <property type="gene ID" value="Zm00001eb380010"/>
</dbReference>
<feature type="region of interest" description="Disordered" evidence="1">
    <location>
        <begin position="98"/>
        <end position="138"/>
    </location>
</feature>
<proteinExistence type="evidence at transcript level"/>
<evidence type="ECO:0000313" key="3">
    <source>
        <dbReference type="EnsemblPlants" id="Zm00001eb380010_P001"/>
    </source>
</evidence>
<keyword evidence="4" id="KW-1185">Reference proteome</keyword>
<reference evidence="3" key="3">
    <citation type="submission" date="2019-07" db="EMBL/GenBank/DDBJ databases">
        <authorList>
            <person name="Seetharam A."/>
            <person name="Woodhouse M."/>
            <person name="Cannon E."/>
        </authorList>
    </citation>
    <scope>NUCLEOTIDE SEQUENCE [LARGE SCALE GENOMIC DNA]</scope>
    <source>
        <strain evidence="3">cv. B73</strain>
    </source>
</reference>
<evidence type="ECO:0000313" key="4">
    <source>
        <dbReference type="Proteomes" id="UP000007305"/>
    </source>
</evidence>
<reference evidence="4" key="2">
    <citation type="journal article" date="2009" name="Science">
        <title>The B73 maize genome: complexity, diversity, and dynamics.</title>
        <authorList>
            <person name="Schnable P.S."/>
            <person name="Ware D."/>
            <person name="Fulton R.S."/>
            <person name="Stein J.C."/>
            <person name="Wei F."/>
            <person name="Pasternak S."/>
            <person name="Liang C."/>
            <person name="Zhang J."/>
            <person name="Fulton L."/>
            <person name="Graves T.A."/>
            <person name="Minx P."/>
            <person name="Reily A.D."/>
            <person name="Courtney L."/>
            <person name="Kruchowski S.S."/>
            <person name="Tomlinson C."/>
            <person name="Strong C."/>
            <person name="Delehaunty K."/>
            <person name="Fronick C."/>
            <person name="Courtney B."/>
            <person name="Rock S.M."/>
            <person name="Belter E."/>
            <person name="Du F."/>
            <person name="Kim K."/>
            <person name="Abbott R.M."/>
            <person name="Cotton M."/>
            <person name="Levy A."/>
            <person name="Marchetto P."/>
            <person name="Ochoa K."/>
            <person name="Jackson S.M."/>
            <person name="Gillam B."/>
            <person name="Chen W."/>
            <person name="Yan L."/>
            <person name="Higginbotham J."/>
            <person name="Cardenas M."/>
            <person name="Waligorski J."/>
            <person name="Applebaum E."/>
            <person name="Phelps L."/>
            <person name="Falcone J."/>
            <person name="Kanchi K."/>
            <person name="Thane T."/>
            <person name="Scimone A."/>
            <person name="Thane N."/>
            <person name="Henke J."/>
            <person name="Wang T."/>
            <person name="Ruppert J."/>
            <person name="Shah N."/>
            <person name="Rotter K."/>
            <person name="Hodges J."/>
            <person name="Ingenthron E."/>
            <person name="Cordes M."/>
            <person name="Kohlberg S."/>
            <person name="Sgro J."/>
            <person name="Delgado B."/>
            <person name="Mead K."/>
            <person name="Chinwalla A."/>
            <person name="Leonard S."/>
            <person name="Crouse K."/>
            <person name="Collura K."/>
            <person name="Kudrna D."/>
            <person name="Currie J."/>
            <person name="He R."/>
            <person name="Angelova A."/>
            <person name="Rajasekar S."/>
            <person name="Mueller T."/>
            <person name="Lomeli R."/>
            <person name="Scara G."/>
            <person name="Ko A."/>
            <person name="Delaney K."/>
            <person name="Wissotski M."/>
            <person name="Lopez G."/>
            <person name="Campos D."/>
            <person name="Braidotti M."/>
            <person name="Ashley E."/>
            <person name="Golser W."/>
            <person name="Kim H."/>
            <person name="Lee S."/>
            <person name="Lin J."/>
            <person name="Dujmic Z."/>
            <person name="Kim W."/>
            <person name="Talag J."/>
            <person name="Zuccolo A."/>
            <person name="Fan C."/>
            <person name="Sebastian A."/>
            <person name="Kramer M."/>
            <person name="Spiegel L."/>
            <person name="Nascimento L."/>
            <person name="Zutavern T."/>
            <person name="Miller B."/>
            <person name="Ambroise C."/>
            <person name="Muller S."/>
            <person name="Spooner W."/>
            <person name="Narechania A."/>
            <person name="Ren L."/>
            <person name="Wei S."/>
            <person name="Kumari S."/>
            <person name="Faga B."/>
            <person name="Levy M.J."/>
            <person name="McMahan L."/>
            <person name="Van Buren P."/>
            <person name="Vaughn M.W."/>
            <person name="Ying K."/>
            <person name="Yeh C.-T."/>
            <person name="Emrich S.J."/>
            <person name="Jia Y."/>
            <person name="Kalyanaraman A."/>
            <person name="Hsia A.-P."/>
            <person name="Barbazuk W.B."/>
            <person name="Baucom R.S."/>
            <person name="Brutnell T.P."/>
            <person name="Carpita N.C."/>
            <person name="Chaparro C."/>
            <person name="Chia J.-M."/>
            <person name="Deragon J.-M."/>
            <person name="Estill J.C."/>
            <person name="Fu Y."/>
            <person name="Jeddeloh J.A."/>
            <person name="Han Y."/>
            <person name="Lee H."/>
            <person name="Li P."/>
            <person name="Lisch D.R."/>
            <person name="Liu S."/>
            <person name="Liu Z."/>
            <person name="Nagel D.H."/>
            <person name="McCann M.C."/>
            <person name="SanMiguel P."/>
            <person name="Myers A.M."/>
            <person name="Nettleton D."/>
            <person name="Nguyen J."/>
            <person name="Penning B.W."/>
            <person name="Ponnala L."/>
            <person name="Schneider K.L."/>
            <person name="Schwartz D.C."/>
            <person name="Sharma A."/>
            <person name="Soderlund C."/>
            <person name="Springer N.M."/>
            <person name="Sun Q."/>
            <person name="Wang H."/>
            <person name="Waterman M."/>
            <person name="Westerman R."/>
            <person name="Wolfgruber T.K."/>
            <person name="Yang L."/>
            <person name="Yu Y."/>
            <person name="Zhang L."/>
            <person name="Zhou S."/>
            <person name="Zhu Q."/>
            <person name="Bennetzen J.L."/>
            <person name="Dawe R.K."/>
            <person name="Jiang J."/>
            <person name="Jiang N."/>
            <person name="Presting G.G."/>
            <person name="Wessler S.R."/>
            <person name="Aluru S."/>
            <person name="Martienssen R.A."/>
            <person name="Clifton S.W."/>
            <person name="McCombie W.R."/>
            <person name="Wing R.A."/>
            <person name="Wilson R.K."/>
        </authorList>
    </citation>
    <scope>NUCLEOTIDE SEQUENCE [LARGE SCALE GENOMIC DNA]</scope>
    <source>
        <strain evidence="4">cv. B73</strain>
    </source>
</reference>
<dbReference type="Gramene" id="Zm00001eb380010_T001">
    <property type="protein sequence ID" value="Zm00001eb380010_P001"/>
    <property type="gene ID" value="Zm00001eb380010"/>
</dbReference>
<protein>
    <submittedName>
        <fullName evidence="2 3">Uncharacterized protein</fullName>
    </submittedName>
</protein>
<dbReference type="AlphaFoldDB" id="C0PE38"/>
<accession>C0PE38</accession>
<feature type="region of interest" description="Disordered" evidence="1">
    <location>
        <begin position="33"/>
        <end position="54"/>
    </location>
</feature>
<organism evidence="2">
    <name type="scientific">Zea mays</name>
    <name type="common">Maize</name>
    <dbReference type="NCBI Taxonomy" id="4577"/>
    <lineage>
        <taxon>Eukaryota</taxon>
        <taxon>Viridiplantae</taxon>
        <taxon>Streptophyta</taxon>
        <taxon>Embryophyta</taxon>
        <taxon>Tracheophyta</taxon>
        <taxon>Spermatophyta</taxon>
        <taxon>Magnoliopsida</taxon>
        <taxon>Liliopsida</taxon>
        <taxon>Poales</taxon>
        <taxon>Poaceae</taxon>
        <taxon>PACMAD clade</taxon>
        <taxon>Panicoideae</taxon>
        <taxon>Andropogonodae</taxon>
        <taxon>Andropogoneae</taxon>
        <taxon>Tripsacinae</taxon>
        <taxon>Zea</taxon>
    </lineage>
</organism>
<sequence>MQGRYPPAPTAFRSRDTYSTASCHGAASWHATAPPGLHGAGRNRGSAADTVRSAMPCARRTSVIIHSLAAARSSPRPRRMLYAFLGKRVPQCTYGLVDDGRGGDGPEPADAGVGEEGTDEGRRGGGAAEVGERGGGLRQRHVQLSGQVRQHVGRETHHGELLRHLVCCAGGSANAKIKPIEIKAPSKNSTCWLVNSLTEDEGHCSQTTLLPACHLPRFLHGHGCRLLRSWWPRRNALVQFRTATTVPSVPSCLAISAPLIYENISCAYLVHILNHHHLF</sequence>
<reference evidence="2" key="1">
    <citation type="journal article" date="2009" name="PLoS Genet.">
        <title>Sequencing, mapping, and analysis of 27,455 maize full-length cDNAs.</title>
        <authorList>
            <person name="Soderlund C."/>
            <person name="Descour A."/>
            <person name="Kudrna D."/>
            <person name="Bomhoff M."/>
            <person name="Boyd L."/>
            <person name="Currie J."/>
            <person name="Angelova A."/>
            <person name="Collura K."/>
            <person name="Wissotski M."/>
            <person name="Ashley E."/>
            <person name="Morrow D."/>
            <person name="Fernandes J."/>
            <person name="Walbot V."/>
            <person name="Yu Y."/>
        </authorList>
    </citation>
    <scope>NUCLEOTIDE SEQUENCE</scope>
    <source>
        <strain evidence="2">B73</strain>
    </source>
</reference>
<dbReference type="EMBL" id="BT066557">
    <property type="protein sequence ID" value="ACN33454.1"/>
    <property type="molecule type" value="mRNA"/>
</dbReference>
<evidence type="ECO:0000313" key="2">
    <source>
        <dbReference type="EMBL" id="ACN33454.1"/>
    </source>
</evidence>
<name>C0PE38_MAIZE</name>
<evidence type="ECO:0000256" key="1">
    <source>
        <dbReference type="SAM" id="MobiDB-lite"/>
    </source>
</evidence>